<keyword evidence="7" id="KW-0175">Coiled coil</keyword>
<proteinExistence type="predicted"/>
<dbReference type="GO" id="GO:0004843">
    <property type="term" value="F:cysteine-type deubiquitinase activity"/>
    <property type="evidence" value="ECO:0007669"/>
    <property type="project" value="UniProtKB-EC"/>
</dbReference>
<feature type="coiled-coil region" evidence="7">
    <location>
        <begin position="598"/>
        <end position="625"/>
    </location>
</feature>
<keyword evidence="13" id="KW-1185">Reference proteome</keyword>
<dbReference type="EC" id="3.4.19.12" evidence="2"/>
<comment type="caution">
    <text evidence="12">The sequence shown here is derived from an EMBL/GenBank/DDBJ whole genome shotgun (WGS) entry which is preliminary data.</text>
</comment>
<dbReference type="Pfam" id="PF12359">
    <property type="entry name" value="DUF3645"/>
    <property type="match status" value="1"/>
</dbReference>
<evidence type="ECO:0000256" key="3">
    <source>
        <dbReference type="ARBA" id="ARBA00022670"/>
    </source>
</evidence>
<dbReference type="Pfam" id="PF12340">
    <property type="entry name" value="DUF3638"/>
    <property type="match status" value="1"/>
</dbReference>
<dbReference type="SUPFAM" id="SSF52540">
    <property type="entry name" value="P-loop containing nucleoside triphosphate hydrolases"/>
    <property type="match status" value="1"/>
</dbReference>
<evidence type="ECO:0000256" key="4">
    <source>
        <dbReference type="ARBA" id="ARBA00022786"/>
    </source>
</evidence>
<feature type="domain" description="DUF3645" evidence="10">
    <location>
        <begin position="2388"/>
        <end position="2420"/>
    </location>
</feature>
<sequence length="3123" mass="351771">MDDEDSDSLLLYKIRHFFLPIRLPHRYDGSSKKDQALVAHITQSGRQFLSNVKALLGAGDPAIVCWERVVRMLENFGRLNPGEGVAMDAELLKRTVNNMTTGDVLPIYVAAQNAGAILRKPSSLQLTYESIFASLPTGNVTTTTGKVVAQFPTSPRLPMPAEVDLIDILCGYLAEMHTLEFPDAVPKTQKAGKKQAEYRESTHPYYVTEFLPSIVRSFSADMGNVRLPRTVYVTKRLGDHVLWKNAKLPWRRTPVLLVLKVALQTTLLQLPSQYGYKAFMAFTLCRMLSEATRTRSVSHDLLHFMNAKVTRRVYKLRTTTLADNFPVDVICRQSESTAHLLQESWKAIQREEATPVDLTPPSEAEINDSQLLSLKNSRAYLDSVITRDETLQRTCSAFDAAQFEATLSRSLRLNGSSPPHAFDSGAALPDILVAMHDMSTWLESDRPRVWMQATSALDRRDTIRSLVECSTTALSRFMKNGADSNPELFSIAFLNVMDLWVILDKTATEAMPLLLQYLPELTLEPLESLLLRSKPSMQRLNRIEHHISDRITASAFGSVYVLDPQRNCRDAIGARYANDDLELRCLRTKIEQAASSDRNAKLAELRRLEDTRQSLLSRADQLSCQYDLTRDYWGIESTVHSGGCRRCSLQRQARDLSIRVFEEPLPANTHLAAAMVFELQVPPLFSLWRSTTLRLLKMFARTLGSPERAANHVLSNYTSLQQSMFGEAAGRCDPHVTLASDHKSCLVAHYNTVRLPCSEDQVLQNHGPRWWLYDASSGYLPQNMPVMDLRSHCTPDSLPGPYARLSWAVAGTTHTPNQVVASQSDCATELSLHEWEAFGHLRAGNRLQWHNIVTQLETAILKIAEPAIHVLIRQASLQVEERSSGSLIARDAHVPLVDEQFALQALDALRHRLLACEENWEEAWTASTLSLVGHRLYELLPPPSPVRCHVRAFLQSALRRACMKWIHDISAAMRKTGPDTSPHARTDLCHRLIQACVAARDTYHVHDRVFLSANAVSDYLECSLVLHQQLPPQLSKLPVTLRNLVQNDVELSISLFHPLLEAINNNGNGIDEAIRRTWPGFVRRTDTSWHHIPSTHWVTCRTSTRGGMQSRTVHVNLLNGSIYVDGASFQALPTDILHHPLYQEIFPSQYQMQILPSTMAGMTYQSQFAHEGHEIHFLMHGKDLVIRIRDPGDQVSEFVPQNKLQGDIPNVFLVQCIAVYRADAVQLDFIPRHEKLGWDPAIEKRWTLYNLAVRPELVSVSAQPQQVICPHSGIARRISHTLSSLESSPLNLLITVSASKQKARFVVTQLPRYRMEFRFDKCGQLASKEFPDHVVSNSCAIGTLCGIEKLVLRRREGPAHQRVLIPHGHIDIVPQSSGHPRITISPSSDPAAHIEAHVFEVDSLVGQVKPYGSLESWLMLAYLHALSSSHQRDPLTDERGVDRALRMLQSASSFAFTSMSTQVVDLLRQITALTPIRQYYPKHLRVMETTQWISTLSPLTQSDLFAPLVEQIVTFALRRAVFDPSSGTSMSRLPAYDGAERLRVRAIRRSALVSPYTAETTGSSGNSTSEDTLFVSAGQSTPDNRQSDVLDIAYRVRTWDLSVDVTPKLWNHFTAWSSFSSAQDDFPLSRPCRLSAYSSAAIWFTLYKQCIATSAQSHKYSLMFTLGFLTYGKGLDDDLIRTALGLAIHAVREQRVIASADRQLLRTAFNVDNGWDMSPPQVKKLEDLIRQHVTPFDKAEEHRLPRQTNETPKSHKERCQQAYREHLDQQVNALRDHLSRQWPSSPPQWPHSTTAQYGLLKMVALQERVFPLFKSMFENRQLRQHASELQLVLDAIRGQRSFFLRGVPSPPSFDAPVPLYEAPTLFLLMATRRAPSEGCMRIRAASMHNPTTPFNDSTVVRLESPVHILIRRVTVAEGFGSRYRRDLGQCADALVEAVSPGAQRSQGFTRLVAQEIAVPALLQDDVTRTFRPSSLFEQALHAGGNWPSLGVLNVMSHLSFSRRHKVSDPWKRSLTLFAQSLVRLQREQRLDLLYGADFDKELSTDVGQGYDVHAYPDWLLVQLDSQVTIRPVQADIAQRMISPHNRVMQLNMGEGKSSVIIPITSTACADGQSLACVVVLKPLCAQMFHLLSQRICGLANRRLFYLPFSRDTPITSDSIRAIGRLFQECAEVGGVLLCQPEHLLSFQLMGSSMLCGRGVDADTRSLLDTQQWLSDHSRYILDESDEILSHKYQLIYTNGSPGPLEGQPERWLVIQQVLSLINASVDAVTIAHPEGLDVELGCSVVQQFRRMRILTQPAYEHLMALCLDKIVHFNAIPLLPFRSYPSKELHAARQFISTLDVSVDAAQALEAYSGDSYPHLLLLRGLFAHGILGLAFKEKRWRVDYGLDLSRSRLAVPYRAKDSPALRAEFGHPDVILTLTSLAYYYGGLQDTELDTAFDRLLTTDNPALRYEYWIKGLELPPNLRTLKGINLKDASQRCNVIYPTLRRVKSVVDFYLSECVFPKEARQFEHKLTTNPWDLARCKGRPTTGFSGTNDNKYMLPTSIVQEDLPSQLHTNALVLSYVLRPENRTVICKDCDASGIIAEAVQSKPHVSVILDVGAQVLELDNAEMAYRWLEQDTREGVDAAVYFGGDDELYVRTRDGRVEQLRRSFYRDQLGKTLVYLDEAHTRGTDLKLPEGTRALVTLGPKLTKDKLMQGCMRMRKLGRSDGHSVLFLASSEIQTRIQESIKEPKEHLDSSDVLVWTMQETIRQTMENGALWANQGLNFDVRQAGWDAYNKKTLDADGLARVLLEREAHPLRELYGPRDVAETTDGVKEQTERQRDIFERCEQFGFAISHSSRLLEEQERELAHEKETEREIQRAPPAKPKPHSVDPKLAVLMQTGTCTLTGFRTLRDCLAVTSVHRELGLLSASFFQRRNVVATLDFIETIELSPKASHEKNGFIRPVHWIVSMRKAPDALVLISPFEANEIINDVRQSRDVRLHIYTPRVSRNMRAFDDMTFLITPSSAAATYAPLASAVLHELNLFAGTLFLRDEAAYREVCQLLGLYLGEIPDALKGQVGVDGFVRDAYVRTRLDILGCRFRRSPTAVLRTLVDLRRKGQGFLLTHIGQMLYGNAVASDEF</sequence>
<dbReference type="Pfam" id="PF20255">
    <property type="entry name" value="DUF6606"/>
    <property type="match status" value="1"/>
</dbReference>
<keyword evidence="6" id="KW-0788">Thiol protease</keyword>
<evidence type="ECO:0000256" key="8">
    <source>
        <dbReference type="SAM" id="MobiDB-lite"/>
    </source>
</evidence>
<dbReference type="Proteomes" id="UP000320762">
    <property type="component" value="Unassembled WGS sequence"/>
</dbReference>
<evidence type="ECO:0000259" key="10">
    <source>
        <dbReference type="Pfam" id="PF12359"/>
    </source>
</evidence>
<dbReference type="STRING" id="97359.A0A550C786"/>
<feature type="compositionally biased region" description="Basic and acidic residues" evidence="8">
    <location>
        <begin position="2845"/>
        <end position="2861"/>
    </location>
</feature>
<keyword evidence="3" id="KW-0645">Protease</keyword>
<dbReference type="OrthoDB" id="3182339at2759"/>
<reference evidence="12 13" key="1">
    <citation type="journal article" date="2019" name="New Phytol.">
        <title>Comparative genomics reveals unique wood-decay strategies and fruiting body development in the Schizophyllaceae.</title>
        <authorList>
            <person name="Almasi E."/>
            <person name="Sahu N."/>
            <person name="Krizsan K."/>
            <person name="Balint B."/>
            <person name="Kovacs G.M."/>
            <person name="Kiss B."/>
            <person name="Cseklye J."/>
            <person name="Drula E."/>
            <person name="Henrissat B."/>
            <person name="Nagy I."/>
            <person name="Chovatia M."/>
            <person name="Adam C."/>
            <person name="LaButti K."/>
            <person name="Lipzen A."/>
            <person name="Riley R."/>
            <person name="Grigoriev I.V."/>
            <person name="Nagy L.G."/>
        </authorList>
    </citation>
    <scope>NUCLEOTIDE SEQUENCE [LARGE SCALE GENOMIC DNA]</scope>
    <source>
        <strain evidence="12 13">NL-1724</strain>
    </source>
</reference>
<dbReference type="InterPro" id="IPR051346">
    <property type="entry name" value="OTU_Deubiquitinase"/>
</dbReference>
<dbReference type="PANTHER" id="PTHR13367:SF33">
    <property type="entry name" value="P-LOOP CONTAINING NUCLEOSIDE TRIPHOSPHATE HYDROLASE PROTEIN"/>
    <property type="match status" value="1"/>
</dbReference>
<evidence type="ECO:0000256" key="6">
    <source>
        <dbReference type="ARBA" id="ARBA00022807"/>
    </source>
</evidence>
<protein>
    <recommendedName>
        <fullName evidence="2">ubiquitinyl hydrolase 1</fullName>
        <ecNumber evidence="2">3.4.19.12</ecNumber>
    </recommendedName>
</protein>
<keyword evidence="5" id="KW-0378">Hydrolase</keyword>
<evidence type="ECO:0000313" key="13">
    <source>
        <dbReference type="Proteomes" id="UP000320762"/>
    </source>
</evidence>
<gene>
    <name evidence="12" type="ORF">BD626DRAFT_461059</name>
</gene>
<dbReference type="GO" id="GO:0006508">
    <property type="term" value="P:proteolysis"/>
    <property type="evidence" value="ECO:0007669"/>
    <property type="project" value="UniProtKB-KW"/>
</dbReference>
<evidence type="ECO:0000313" key="12">
    <source>
        <dbReference type="EMBL" id="TRM60657.1"/>
    </source>
</evidence>
<accession>A0A550C786</accession>
<feature type="region of interest" description="Disordered" evidence="8">
    <location>
        <begin position="2845"/>
        <end position="2873"/>
    </location>
</feature>
<dbReference type="InterPro" id="IPR022099">
    <property type="entry name" value="DUF3638"/>
</dbReference>
<dbReference type="EMBL" id="VDMD01000021">
    <property type="protein sequence ID" value="TRM60657.1"/>
    <property type="molecule type" value="Genomic_DNA"/>
</dbReference>
<feature type="domain" description="DUF3638" evidence="9">
    <location>
        <begin position="2049"/>
        <end position="2267"/>
    </location>
</feature>
<dbReference type="InterPro" id="IPR027417">
    <property type="entry name" value="P-loop_NTPase"/>
</dbReference>
<dbReference type="PANTHER" id="PTHR13367">
    <property type="entry name" value="UBIQUITIN THIOESTERASE"/>
    <property type="match status" value="1"/>
</dbReference>
<evidence type="ECO:0000256" key="7">
    <source>
        <dbReference type="SAM" id="Coils"/>
    </source>
</evidence>
<comment type="catalytic activity">
    <reaction evidence="1">
        <text>Thiol-dependent hydrolysis of ester, thioester, amide, peptide and isopeptide bonds formed by the C-terminal Gly of ubiquitin (a 76-residue protein attached to proteins as an intracellular targeting signal).</text>
        <dbReference type="EC" id="3.4.19.12"/>
    </reaction>
</comment>
<feature type="domain" description="DUF6606" evidence="11">
    <location>
        <begin position="14"/>
        <end position="288"/>
    </location>
</feature>
<dbReference type="InterPro" id="IPR022105">
    <property type="entry name" value="DUF3645"/>
</dbReference>
<evidence type="ECO:0000256" key="2">
    <source>
        <dbReference type="ARBA" id="ARBA00012759"/>
    </source>
</evidence>
<organism evidence="12 13">
    <name type="scientific">Schizophyllum amplum</name>
    <dbReference type="NCBI Taxonomy" id="97359"/>
    <lineage>
        <taxon>Eukaryota</taxon>
        <taxon>Fungi</taxon>
        <taxon>Dikarya</taxon>
        <taxon>Basidiomycota</taxon>
        <taxon>Agaricomycotina</taxon>
        <taxon>Agaricomycetes</taxon>
        <taxon>Agaricomycetidae</taxon>
        <taxon>Agaricales</taxon>
        <taxon>Schizophyllaceae</taxon>
        <taxon>Schizophyllum</taxon>
    </lineage>
</organism>
<evidence type="ECO:0000256" key="5">
    <source>
        <dbReference type="ARBA" id="ARBA00022801"/>
    </source>
</evidence>
<keyword evidence="4" id="KW-0833">Ubl conjugation pathway</keyword>
<dbReference type="InterPro" id="IPR046541">
    <property type="entry name" value="DUF6606"/>
</dbReference>
<evidence type="ECO:0000259" key="9">
    <source>
        <dbReference type="Pfam" id="PF12340"/>
    </source>
</evidence>
<evidence type="ECO:0000259" key="11">
    <source>
        <dbReference type="Pfam" id="PF20255"/>
    </source>
</evidence>
<evidence type="ECO:0000256" key="1">
    <source>
        <dbReference type="ARBA" id="ARBA00000707"/>
    </source>
</evidence>
<name>A0A550C786_9AGAR</name>